<protein>
    <recommendedName>
        <fullName evidence="3">Flagellar protein FlgN</fullName>
    </recommendedName>
</protein>
<proteinExistence type="predicted"/>
<dbReference type="Proteomes" id="UP000000270">
    <property type="component" value="Chromosome"/>
</dbReference>
<reference evidence="1 2" key="5">
    <citation type="journal article" date="2010" name="Appl. Environ. Microbiol.">
        <title>phrR-like gene praR of Azorhizobium caulinodans ORS571 is essential for symbiosis with Sesbania rostrata and is involved in expression of reb genes.</title>
        <authorList>
            <person name="Akiba N."/>
            <person name="Aono T."/>
            <person name="Toyazaki H."/>
            <person name="Sato S."/>
            <person name="Oyaizu H."/>
        </authorList>
    </citation>
    <scope>NUCLEOTIDE SEQUENCE [LARGE SCALE GENOMIC DNA]</scope>
    <source>
        <strain evidence="2">ATCC 43989 / DSM 5975 / JCM 20966 / LMG 6465 / NBRC 14845 / NCIMB 13405 / ORS 571</strain>
    </source>
</reference>
<dbReference type="KEGG" id="azc:AZC_0658"/>
<organism evidence="1 2">
    <name type="scientific">Azorhizobium caulinodans (strain ATCC 43989 / DSM 5975 / JCM 20966 / LMG 6465 / NBRC 14845 / NCIMB 13405 / ORS 571)</name>
    <dbReference type="NCBI Taxonomy" id="438753"/>
    <lineage>
        <taxon>Bacteria</taxon>
        <taxon>Pseudomonadati</taxon>
        <taxon>Pseudomonadota</taxon>
        <taxon>Alphaproteobacteria</taxon>
        <taxon>Hyphomicrobiales</taxon>
        <taxon>Xanthobacteraceae</taxon>
        <taxon>Azorhizobium</taxon>
    </lineage>
</organism>
<evidence type="ECO:0000313" key="1">
    <source>
        <dbReference type="EMBL" id="BAF86656.1"/>
    </source>
</evidence>
<dbReference type="AlphaFoldDB" id="A8IPN4"/>
<accession>A8IPN4</accession>
<gene>
    <name evidence="1" type="ordered locus">AZC_0658</name>
</gene>
<dbReference type="EMBL" id="AP009384">
    <property type="protein sequence ID" value="BAF86656.1"/>
    <property type="molecule type" value="Genomic_DNA"/>
</dbReference>
<reference evidence="1 2" key="3">
    <citation type="journal article" date="2008" name="BMC Genomics">
        <title>The genome of the versatile nitrogen fixer Azorhizobium caulinodans ORS571.</title>
        <authorList>
            <person name="Lee KB."/>
            <person name="Backer P.D."/>
            <person name="Aono T."/>
            <person name="Liu CT."/>
            <person name="Suzuki S."/>
            <person name="Suzuki T."/>
            <person name="Kaneko T."/>
            <person name="Yamada M."/>
            <person name="Tabata S."/>
            <person name="Kupfer D.M."/>
            <person name="Najar F.Z."/>
            <person name="Wiley G.B."/>
            <person name="Roe B."/>
            <person name="Binnewies T.T."/>
            <person name="Ussery D.W."/>
            <person name="D'Haeze W."/>
            <person name="Herder J.D."/>
            <person name="Gevers D."/>
            <person name="Vereecke D."/>
            <person name="Holsters M."/>
            <person name="Oyaizu H."/>
        </authorList>
    </citation>
    <scope>NUCLEOTIDE SEQUENCE [LARGE SCALE GENOMIC DNA]</scope>
    <source>
        <strain evidence="2">ATCC 43989 / DSM 5975 / JCM 20966 / LMG 6465 / NBRC 14845 / NCIMB 13405 / ORS 571</strain>
    </source>
</reference>
<reference evidence="1 2" key="4">
    <citation type="journal article" date="2009" name="Appl. Environ. Microbiol.">
        <title>Comparative genome-wide transcriptional profiling of Azorhizobium caulinodans ORS571 grown under free-living and symbiotic conditions.</title>
        <authorList>
            <person name="Tsukada S."/>
            <person name="Aono T."/>
            <person name="Akiba N."/>
            <person name="Lee KB."/>
            <person name="Liu CT."/>
            <person name="Toyazaki H."/>
            <person name="Oyaizu H."/>
        </authorList>
    </citation>
    <scope>NUCLEOTIDE SEQUENCE [LARGE SCALE GENOMIC DNA]</scope>
    <source>
        <strain evidence="2">ATCC 43989 / DSM 5975 / JCM 20966 / LMG 6465 / NBRC 14845 / NCIMB 13405 / ORS 571</strain>
    </source>
</reference>
<dbReference type="HOGENOM" id="CLU_1640333_0_0_5"/>
<keyword evidence="2" id="KW-1185">Reference proteome</keyword>
<reference evidence="2" key="2">
    <citation type="submission" date="2007-04" db="EMBL/GenBank/DDBJ databases">
        <title>Complete genome sequence of the nitrogen-fixing bacterium Azorhizobium caulinodans ORS571.</title>
        <authorList>
            <person name="Lee K.B."/>
            <person name="Backer P.D."/>
            <person name="Aono T."/>
            <person name="Liu C.T."/>
            <person name="Suzuki S."/>
            <person name="Suzuki T."/>
            <person name="Kaneko T."/>
            <person name="Yamada M."/>
            <person name="Tabata S."/>
            <person name="Kupfer D.M."/>
            <person name="Najar F.Z."/>
            <person name="Wiley G.B."/>
            <person name="Roe B."/>
            <person name="Binnewies T."/>
            <person name="Ussery D."/>
            <person name="Vereecke D."/>
            <person name="Gevers D."/>
            <person name="Holsters M."/>
            <person name="Oyaizu H."/>
        </authorList>
    </citation>
    <scope>NUCLEOTIDE SEQUENCE [LARGE SCALE GENOMIC DNA]</scope>
    <source>
        <strain evidence="2">ATCC 43989 / DSM 5975 / JCM 20966 / LMG 6465 / NBRC 14845 / NCIMB 13405 / ORS 571</strain>
    </source>
</reference>
<dbReference type="STRING" id="438753.AZC_0658"/>
<reference evidence="1 2" key="6">
    <citation type="journal article" date="2011" name="Appl. Environ. Microbiol.">
        <title>Involvement of the azorhizobial chromosome partition gene (parA) in the onset of bacteroid differentiation during Sesbania rostrata stem nodule development.</title>
        <authorList>
            <person name="Liu CT."/>
            <person name="Lee KB."/>
            <person name="Wang YS."/>
            <person name="Peng MH."/>
            <person name="Lee KT."/>
            <person name="Suzuki S."/>
            <person name="Suzuki T."/>
            <person name="Oyaizu H."/>
        </authorList>
    </citation>
    <scope>NUCLEOTIDE SEQUENCE [LARGE SCALE GENOMIC DNA]</scope>
    <source>
        <strain evidence="2">ATCC 43989 / DSM 5975 / JCM 20966 / LMG 6465 / NBRC 14845 / NCIMB 13405 / ORS 571</strain>
    </source>
</reference>
<dbReference type="eggNOG" id="ENOG5033ETF">
    <property type="taxonomic scope" value="Bacteria"/>
</dbReference>
<evidence type="ECO:0000313" key="2">
    <source>
        <dbReference type="Proteomes" id="UP000000270"/>
    </source>
</evidence>
<sequence>MRMAAMSDKSVEGESLGFSLAAQLAWTDVDAPIAELNAPDQPALSPEMATLVSSLDRLEIVIDQETAALEAHQPVDLAEMNRRKSRSLLELSRALRGLPDDVDSSLGERLTGIKAKLTRNCEVLAMHLAAAREITTILNGALRAAESDGTYSTALLGGRTA</sequence>
<evidence type="ECO:0008006" key="3">
    <source>
        <dbReference type="Google" id="ProtNLM"/>
    </source>
</evidence>
<reference evidence="1 2" key="1">
    <citation type="journal article" date="2007" name="Appl. Environ. Microbiol.">
        <title>Rhizobial factors required for stem nodule maturation and maintenance in Sesbania rostrata-Azorhizobium caulinodans ORS571 symbiosis.</title>
        <authorList>
            <person name="Suzuki S."/>
            <person name="Aono T."/>
            <person name="Lee KB."/>
            <person name="Suzuki T."/>
            <person name="Liu CT."/>
            <person name="Miwa H."/>
            <person name="Wakao S."/>
            <person name="Iki T."/>
            <person name="Oyaizu H."/>
        </authorList>
    </citation>
    <scope>NUCLEOTIDE SEQUENCE [LARGE SCALE GENOMIC DNA]</scope>
    <source>
        <strain evidence="2">ATCC 43989 / DSM 5975 / JCM 20966 / LMG 6465 / NBRC 14845 / NCIMB 13405 / ORS 571</strain>
    </source>
</reference>
<name>A8IPN4_AZOC5</name>